<reference evidence="2 3" key="1">
    <citation type="submission" date="2024-06" db="EMBL/GenBank/DDBJ databases">
        <title>A chromosome level genome sequence of Diviner's sage (Salvia divinorum).</title>
        <authorList>
            <person name="Ford S.A."/>
            <person name="Ro D.-K."/>
            <person name="Ness R.W."/>
            <person name="Phillips M.A."/>
        </authorList>
    </citation>
    <scope>NUCLEOTIDE SEQUENCE [LARGE SCALE GENOMIC DNA]</scope>
    <source>
        <strain evidence="2">SAF-2024a</strain>
        <tissue evidence="2">Leaf</tissue>
    </source>
</reference>
<accession>A0ABD1HVF2</accession>
<comment type="caution">
    <text evidence="2">The sequence shown here is derived from an EMBL/GenBank/DDBJ whole genome shotgun (WGS) entry which is preliminary data.</text>
</comment>
<evidence type="ECO:0000313" key="3">
    <source>
        <dbReference type="Proteomes" id="UP001567538"/>
    </source>
</evidence>
<evidence type="ECO:0000259" key="1">
    <source>
        <dbReference type="Pfam" id="PF13251"/>
    </source>
</evidence>
<dbReference type="PANTHER" id="PTHR13366">
    <property type="entry name" value="MALARIA ANTIGEN-RELATED"/>
    <property type="match status" value="1"/>
</dbReference>
<dbReference type="Proteomes" id="UP001567538">
    <property type="component" value="Unassembled WGS sequence"/>
</dbReference>
<name>A0ABD1HVF2_SALDI</name>
<dbReference type="InterPro" id="IPR025283">
    <property type="entry name" value="DUF4042"/>
</dbReference>
<keyword evidence="3" id="KW-1185">Reference proteome</keyword>
<dbReference type="Pfam" id="PF13251">
    <property type="entry name" value="DUF4042"/>
    <property type="match status" value="1"/>
</dbReference>
<protein>
    <submittedName>
        <fullName evidence="2">HEAT repeat-containing protein 6-like</fullName>
    </submittedName>
</protein>
<organism evidence="2 3">
    <name type="scientific">Salvia divinorum</name>
    <name type="common">Maria pastora</name>
    <name type="synonym">Diviner's sage</name>
    <dbReference type="NCBI Taxonomy" id="28513"/>
    <lineage>
        <taxon>Eukaryota</taxon>
        <taxon>Viridiplantae</taxon>
        <taxon>Streptophyta</taxon>
        <taxon>Embryophyta</taxon>
        <taxon>Tracheophyta</taxon>
        <taxon>Spermatophyta</taxon>
        <taxon>Magnoliopsida</taxon>
        <taxon>eudicotyledons</taxon>
        <taxon>Gunneridae</taxon>
        <taxon>Pentapetalae</taxon>
        <taxon>asterids</taxon>
        <taxon>lamiids</taxon>
        <taxon>Lamiales</taxon>
        <taxon>Lamiaceae</taxon>
        <taxon>Nepetoideae</taxon>
        <taxon>Mentheae</taxon>
        <taxon>Salviinae</taxon>
        <taxon>Salvia</taxon>
        <taxon>Salvia subgen. Calosphace</taxon>
    </lineage>
</organism>
<feature type="domain" description="DUF4042" evidence="1">
    <location>
        <begin position="1"/>
        <end position="87"/>
    </location>
</feature>
<dbReference type="InterPro" id="IPR052107">
    <property type="entry name" value="HEAT6"/>
</dbReference>
<evidence type="ECO:0000313" key="2">
    <source>
        <dbReference type="EMBL" id="KAL1559209.1"/>
    </source>
</evidence>
<dbReference type="EMBL" id="JBEAFC010000004">
    <property type="protein sequence ID" value="KAL1559209.1"/>
    <property type="molecule type" value="Genomic_DNA"/>
</dbReference>
<proteinExistence type="predicted"/>
<gene>
    <name evidence="2" type="ORF">AAHA92_09577</name>
</gene>
<sequence length="121" mass="13369">MLLPSNDVLQPRNYDTTLMSCLLSDPSFKVRIAAASTIMAMLDGPASISLQVAEFKEHSKHGPFTTLSSSLGHILMQLHSDIQECLLSCSLELSLHSSQQLKRGFHIIMIGIACWPRQLFA</sequence>
<dbReference type="PANTHER" id="PTHR13366:SF0">
    <property type="entry name" value="HEAT REPEAT-CONTAINING PROTEIN 6"/>
    <property type="match status" value="1"/>
</dbReference>
<dbReference type="AlphaFoldDB" id="A0ABD1HVF2"/>